<dbReference type="PANTHER" id="PTHR13774">
    <property type="entry name" value="PHENAZINE BIOSYNTHESIS PROTEIN"/>
    <property type="match status" value="1"/>
</dbReference>
<dbReference type="NCBIfam" id="TIGR00654">
    <property type="entry name" value="PhzF_family"/>
    <property type="match status" value="1"/>
</dbReference>
<dbReference type="SUPFAM" id="SSF54506">
    <property type="entry name" value="Diaminopimelate epimerase-like"/>
    <property type="match status" value="1"/>
</dbReference>
<dbReference type="PANTHER" id="PTHR13774:SF17">
    <property type="entry name" value="PHENAZINE BIOSYNTHESIS-LIKE DOMAIN-CONTAINING PROTEIN"/>
    <property type="match status" value="1"/>
</dbReference>
<feature type="active site" evidence="3">
    <location>
        <position position="46"/>
    </location>
</feature>
<reference evidence="4 5" key="1">
    <citation type="submission" date="2019-04" db="EMBL/GenBank/DDBJ databases">
        <authorList>
            <person name="Yang Y."/>
            <person name="Wei D."/>
        </authorList>
    </citation>
    <scope>NUCLEOTIDE SEQUENCE [LARGE SCALE GENOMIC DNA]</scope>
    <source>
        <strain evidence="4 5">L-1-4w-11</strain>
    </source>
</reference>
<dbReference type="GO" id="GO:0005737">
    <property type="term" value="C:cytoplasm"/>
    <property type="evidence" value="ECO:0007669"/>
    <property type="project" value="TreeGrafter"/>
</dbReference>
<evidence type="ECO:0000256" key="1">
    <source>
        <dbReference type="ARBA" id="ARBA00008270"/>
    </source>
</evidence>
<dbReference type="RefSeq" id="WP_136943900.1">
    <property type="nucleotide sequence ID" value="NZ_SWKR01000002.1"/>
</dbReference>
<evidence type="ECO:0000256" key="2">
    <source>
        <dbReference type="ARBA" id="ARBA00023235"/>
    </source>
</evidence>
<organism evidence="4 5">
    <name type="scientific">Sphingomonas baiyangensis</name>
    <dbReference type="NCBI Taxonomy" id="2572576"/>
    <lineage>
        <taxon>Bacteria</taxon>
        <taxon>Pseudomonadati</taxon>
        <taxon>Pseudomonadota</taxon>
        <taxon>Alphaproteobacteria</taxon>
        <taxon>Sphingomonadales</taxon>
        <taxon>Sphingomonadaceae</taxon>
        <taxon>Sphingomonas</taxon>
    </lineage>
</organism>
<dbReference type="Pfam" id="PF02567">
    <property type="entry name" value="PhzC-PhzF"/>
    <property type="match status" value="1"/>
</dbReference>
<dbReference type="Proteomes" id="UP000309138">
    <property type="component" value="Unassembled WGS sequence"/>
</dbReference>
<protein>
    <submittedName>
        <fullName evidence="4">PhzF family phenazine biosynthesis protein</fullName>
    </submittedName>
</protein>
<evidence type="ECO:0000313" key="5">
    <source>
        <dbReference type="Proteomes" id="UP000309138"/>
    </source>
</evidence>
<keyword evidence="2" id="KW-0413">Isomerase</keyword>
<evidence type="ECO:0000313" key="4">
    <source>
        <dbReference type="EMBL" id="TKD51968.1"/>
    </source>
</evidence>
<dbReference type="EMBL" id="SWKR01000002">
    <property type="protein sequence ID" value="TKD51968.1"/>
    <property type="molecule type" value="Genomic_DNA"/>
</dbReference>
<name>A0A4V5PYQ3_9SPHN</name>
<dbReference type="GO" id="GO:0016853">
    <property type="term" value="F:isomerase activity"/>
    <property type="evidence" value="ECO:0007669"/>
    <property type="project" value="UniProtKB-KW"/>
</dbReference>
<dbReference type="Gene3D" id="3.10.310.10">
    <property type="entry name" value="Diaminopimelate Epimerase, Chain A, domain 1"/>
    <property type="match status" value="2"/>
</dbReference>
<proteinExistence type="inferred from homology"/>
<comment type="caution">
    <text evidence="4">The sequence shown here is derived from an EMBL/GenBank/DDBJ whole genome shotgun (WGS) entry which is preliminary data.</text>
</comment>
<sequence>MTLSFAQIDAFATRPFEGNPAAVMPLDHWLDDRTLQAIAAENNLSETAFLVPDPRGEVDYELRWFTPTVEVELCGHATLASGHFVLSDPDRVRDWVRFRTRQAGILEVGRDDRGGYAMSLPAYAPQRRALTTVVAGLGVRNVVDTLWHPNGYGLVVLPDAAAVAAVSPDFGMLAAVGDVLNIVTAPGTDTDVVSRVFAPAAGIDEDPVTGSAHCVLTPYWAARLGRDDFSAWQASRRGGRVDCSLADGRAVLRGQCVTVIEGIFRL</sequence>
<gene>
    <name evidence="4" type="ORF">FBR43_15380</name>
</gene>
<keyword evidence="5" id="KW-1185">Reference proteome</keyword>
<comment type="similarity">
    <text evidence="1">Belongs to the PhzF family.</text>
</comment>
<dbReference type="OrthoDB" id="9788221at2"/>
<evidence type="ECO:0000256" key="3">
    <source>
        <dbReference type="PIRSR" id="PIRSR016184-1"/>
    </source>
</evidence>
<accession>A0A4V5PYQ3</accession>
<dbReference type="PIRSF" id="PIRSF016184">
    <property type="entry name" value="PhzC_PhzF"/>
    <property type="match status" value="1"/>
</dbReference>
<dbReference type="AlphaFoldDB" id="A0A4V5PYQ3"/>
<dbReference type="InterPro" id="IPR003719">
    <property type="entry name" value="Phenazine_PhzF-like"/>
</dbReference>